<dbReference type="InterPro" id="IPR001757">
    <property type="entry name" value="P_typ_ATPase"/>
</dbReference>
<evidence type="ECO:0000256" key="8">
    <source>
        <dbReference type="ARBA" id="ARBA00022741"/>
    </source>
</evidence>
<reference evidence="18" key="1">
    <citation type="submission" date="2017-02" db="EMBL/GenBank/DDBJ databases">
        <authorList>
            <person name="Varghese N."/>
            <person name="Submissions S."/>
        </authorList>
    </citation>
    <scope>NUCLEOTIDE SEQUENCE [LARGE SCALE GENOMIC DNA]</scope>
    <source>
        <strain evidence="18">ATCC 27094</strain>
    </source>
</reference>
<feature type="transmembrane region" description="Helical" evidence="15">
    <location>
        <begin position="736"/>
        <end position="752"/>
    </location>
</feature>
<evidence type="ECO:0000256" key="6">
    <source>
        <dbReference type="ARBA" id="ARBA00022692"/>
    </source>
</evidence>
<keyword evidence="11" id="KW-1278">Translocase</keyword>
<dbReference type="NCBIfam" id="TIGR01525">
    <property type="entry name" value="ATPase-IB_hvy"/>
    <property type="match status" value="1"/>
</dbReference>
<dbReference type="GO" id="GO:0016887">
    <property type="term" value="F:ATP hydrolysis activity"/>
    <property type="evidence" value="ECO:0007669"/>
    <property type="project" value="InterPro"/>
</dbReference>
<evidence type="ECO:0000256" key="12">
    <source>
        <dbReference type="ARBA" id="ARBA00022989"/>
    </source>
</evidence>
<dbReference type="PANTHER" id="PTHR43520:SF5">
    <property type="entry name" value="CATION-TRANSPORTING P-TYPE ATPASE-RELATED"/>
    <property type="match status" value="1"/>
</dbReference>
<dbReference type="OrthoDB" id="9760802at2"/>
<keyword evidence="10" id="KW-0460">Magnesium</keyword>
<comment type="subcellular location">
    <subcellularLocation>
        <location evidence="1">Cell membrane</location>
        <topology evidence="1">Multi-pass membrane protein</topology>
    </subcellularLocation>
</comment>
<dbReference type="SUPFAM" id="SSF81665">
    <property type="entry name" value="Calcium ATPase, transmembrane domain M"/>
    <property type="match status" value="1"/>
</dbReference>
<dbReference type="Proteomes" id="UP000190092">
    <property type="component" value="Unassembled WGS sequence"/>
</dbReference>
<dbReference type="Pfam" id="PF00122">
    <property type="entry name" value="E1-E2_ATPase"/>
    <property type="match status" value="1"/>
</dbReference>
<evidence type="ECO:0000256" key="5">
    <source>
        <dbReference type="ARBA" id="ARBA00022553"/>
    </source>
</evidence>
<dbReference type="InterPro" id="IPR018303">
    <property type="entry name" value="ATPase_P-typ_P_site"/>
</dbReference>
<dbReference type="SUPFAM" id="SSF81653">
    <property type="entry name" value="Calcium ATPase, transduction domain A"/>
    <property type="match status" value="1"/>
</dbReference>
<dbReference type="GO" id="GO:0055070">
    <property type="term" value="P:copper ion homeostasis"/>
    <property type="evidence" value="ECO:0007669"/>
    <property type="project" value="TreeGrafter"/>
</dbReference>
<dbReference type="STRING" id="225324.SAMN02745126_03466"/>
<keyword evidence="18" id="KW-1185">Reference proteome</keyword>
<dbReference type="PROSITE" id="PS50846">
    <property type="entry name" value="HMA_2"/>
    <property type="match status" value="1"/>
</dbReference>
<dbReference type="NCBIfam" id="TIGR01511">
    <property type="entry name" value="ATPase-IB1_Cu"/>
    <property type="match status" value="1"/>
</dbReference>
<evidence type="ECO:0000256" key="1">
    <source>
        <dbReference type="ARBA" id="ARBA00004651"/>
    </source>
</evidence>
<dbReference type="Gene3D" id="3.40.50.1000">
    <property type="entry name" value="HAD superfamily/HAD-like"/>
    <property type="match status" value="1"/>
</dbReference>
<feature type="transmembrane region" description="Helical" evidence="15">
    <location>
        <begin position="242"/>
        <end position="260"/>
    </location>
</feature>
<dbReference type="Gene3D" id="2.70.150.10">
    <property type="entry name" value="Calcium-transporting ATPase, cytoplasmic transduction domain A"/>
    <property type="match status" value="1"/>
</dbReference>
<keyword evidence="12 15" id="KW-1133">Transmembrane helix</keyword>
<keyword evidence="13" id="KW-0406">Ion transport</keyword>
<evidence type="ECO:0000256" key="9">
    <source>
        <dbReference type="ARBA" id="ARBA00022840"/>
    </source>
</evidence>
<evidence type="ECO:0000256" key="13">
    <source>
        <dbReference type="ARBA" id="ARBA00023065"/>
    </source>
</evidence>
<dbReference type="InterPro" id="IPR027256">
    <property type="entry name" value="P-typ_ATPase_IB"/>
</dbReference>
<dbReference type="GO" id="GO:0005886">
    <property type="term" value="C:plasma membrane"/>
    <property type="evidence" value="ECO:0007669"/>
    <property type="project" value="UniProtKB-SubCell"/>
</dbReference>
<dbReference type="SUPFAM" id="SSF56784">
    <property type="entry name" value="HAD-like"/>
    <property type="match status" value="1"/>
</dbReference>
<dbReference type="PROSITE" id="PS00154">
    <property type="entry name" value="ATPASE_E1_E2"/>
    <property type="match status" value="1"/>
</dbReference>
<dbReference type="RefSeq" id="WP_085935171.1">
    <property type="nucleotide sequence ID" value="NZ_FUWJ01000004.1"/>
</dbReference>
<dbReference type="InterPro" id="IPR036412">
    <property type="entry name" value="HAD-like_sf"/>
</dbReference>
<keyword evidence="4 15" id="KW-1003">Cell membrane</keyword>
<dbReference type="NCBIfam" id="TIGR01494">
    <property type="entry name" value="ATPase_P-type"/>
    <property type="match status" value="1"/>
</dbReference>
<keyword evidence="14 15" id="KW-0472">Membrane</keyword>
<feature type="transmembrane region" description="Helical" evidence="15">
    <location>
        <begin position="452"/>
        <end position="476"/>
    </location>
</feature>
<dbReference type="SUPFAM" id="SSF55008">
    <property type="entry name" value="HMA, heavy metal-associated domain"/>
    <property type="match status" value="1"/>
</dbReference>
<name>A0A1T4R0S5_9HYPH</name>
<organism evidence="17 18">
    <name type="scientific">Enhydrobacter aerosaccus</name>
    <dbReference type="NCBI Taxonomy" id="225324"/>
    <lineage>
        <taxon>Bacteria</taxon>
        <taxon>Pseudomonadati</taxon>
        <taxon>Pseudomonadota</taxon>
        <taxon>Alphaproteobacteria</taxon>
        <taxon>Hyphomicrobiales</taxon>
        <taxon>Enhydrobacter</taxon>
    </lineage>
</organism>
<feature type="transmembrane region" description="Helical" evidence="15">
    <location>
        <begin position="266"/>
        <end position="284"/>
    </location>
</feature>
<evidence type="ECO:0000256" key="2">
    <source>
        <dbReference type="ARBA" id="ARBA00006024"/>
    </source>
</evidence>
<dbReference type="InterPro" id="IPR023214">
    <property type="entry name" value="HAD_sf"/>
</dbReference>
<keyword evidence="8 15" id="KW-0547">Nucleotide-binding</keyword>
<accession>A0A1T4R0S5</accession>
<dbReference type="Pfam" id="PF00403">
    <property type="entry name" value="HMA"/>
    <property type="match status" value="1"/>
</dbReference>
<keyword evidence="5" id="KW-0597">Phosphoprotein</keyword>
<dbReference type="PROSITE" id="PS01047">
    <property type="entry name" value="HMA_1"/>
    <property type="match status" value="1"/>
</dbReference>
<feature type="domain" description="HMA" evidence="16">
    <location>
        <begin position="85"/>
        <end position="151"/>
    </location>
</feature>
<evidence type="ECO:0000313" key="18">
    <source>
        <dbReference type="Proteomes" id="UP000190092"/>
    </source>
</evidence>
<dbReference type="Gene3D" id="3.30.70.100">
    <property type="match status" value="1"/>
</dbReference>
<protein>
    <submittedName>
        <fullName evidence="17">Cu2+-exporting ATPase</fullName>
    </submittedName>
</protein>
<dbReference type="InterPro" id="IPR023298">
    <property type="entry name" value="ATPase_P-typ_TM_dom_sf"/>
</dbReference>
<dbReference type="Gene3D" id="3.40.1110.10">
    <property type="entry name" value="Calcium-transporting ATPase, cytoplasmic domain N"/>
    <property type="match status" value="1"/>
</dbReference>
<evidence type="ECO:0000256" key="15">
    <source>
        <dbReference type="RuleBase" id="RU362081"/>
    </source>
</evidence>
<proteinExistence type="inferred from homology"/>
<evidence type="ECO:0000256" key="11">
    <source>
        <dbReference type="ARBA" id="ARBA00022967"/>
    </source>
</evidence>
<keyword evidence="3" id="KW-0813">Transport</keyword>
<dbReference type="AlphaFoldDB" id="A0A1T4R0S5"/>
<evidence type="ECO:0000256" key="4">
    <source>
        <dbReference type="ARBA" id="ARBA00022475"/>
    </source>
</evidence>
<keyword evidence="9 15" id="KW-0067">ATP-binding</keyword>
<dbReference type="InterPro" id="IPR023299">
    <property type="entry name" value="ATPase_P-typ_cyto_dom_N"/>
</dbReference>
<evidence type="ECO:0000259" key="16">
    <source>
        <dbReference type="PROSITE" id="PS50846"/>
    </source>
</evidence>
<dbReference type="InterPro" id="IPR008250">
    <property type="entry name" value="ATPase_P-typ_transduc_dom_A_sf"/>
</dbReference>
<dbReference type="InterPro" id="IPR017969">
    <property type="entry name" value="Heavy-metal-associated_CS"/>
</dbReference>
<dbReference type="InterPro" id="IPR006121">
    <property type="entry name" value="HMA_dom"/>
</dbReference>
<dbReference type="PANTHER" id="PTHR43520">
    <property type="entry name" value="ATP7, ISOFORM B"/>
    <property type="match status" value="1"/>
</dbReference>
<keyword evidence="6 15" id="KW-0812">Transmembrane</keyword>
<dbReference type="SUPFAM" id="SSF81660">
    <property type="entry name" value="Metal cation-transporting ATPase, ATP-binding domain N"/>
    <property type="match status" value="1"/>
</dbReference>
<dbReference type="InterPro" id="IPR036163">
    <property type="entry name" value="HMA_dom_sf"/>
</dbReference>
<dbReference type="GO" id="GO:0005524">
    <property type="term" value="F:ATP binding"/>
    <property type="evidence" value="ECO:0007669"/>
    <property type="project" value="UniProtKB-UniRule"/>
</dbReference>
<evidence type="ECO:0000256" key="7">
    <source>
        <dbReference type="ARBA" id="ARBA00022723"/>
    </source>
</evidence>
<dbReference type="CDD" id="cd00371">
    <property type="entry name" value="HMA"/>
    <property type="match status" value="1"/>
</dbReference>
<keyword evidence="7 15" id="KW-0479">Metal-binding</keyword>
<dbReference type="Pfam" id="PF00702">
    <property type="entry name" value="Hydrolase"/>
    <property type="match status" value="1"/>
</dbReference>
<feature type="transmembrane region" description="Helical" evidence="15">
    <location>
        <begin position="205"/>
        <end position="222"/>
    </location>
</feature>
<comment type="similarity">
    <text evidence="2 15">Belongs to the cation transport ATPase (P-type) (TC 3.A.3) family. Type IB subfamily.</text>
</comment>
<evidence type="ECO:0000256" key="10">
    <source>
        <dbReference type="ARBA" id="ARBA00022842"/>
    </source>
</evidence>
<dbReference type="PRINTS" id="PR00119">
    <property type="entry name" value="CATATPASE"/>
</dbReference>
<feature type="transmembrane region" description="Helical" evidence="15">
    <location>
        <begin position="169"/>
        <end position="193"/>
    </location>
</feature>
<dbReference type="NCBIfam" id="TIGR01512">
    <property type="entry name" value="ATPase-IB2_Cd"/>
    <property type="match status" value="1"/>
</dbReference>
<gene>
    <name evidence="17" type="ORF">SAMN02745126_03466</name>
</gene>
<feature type="transmembrane region" description="Helical" evidence="15">
    <location>
        <begin position="426"/>
        <end position="446"/>
    </location>
</feature>
<dbReference type="EMBL" id="FUWJ01000004">
    <property type="protein sequence ID" value="SKA09456.1"/>
    <property type="molecule type" value="Genomic_DNA"/>
</dbReference>
<sequence length="787" mass="82320">MTEVALPAGAALAPSRRICAHCGEKLRGQGDSLFCCAGCAAAHAIIDGAGLGSFYRRLEETRAHRPVALDTDFSGFVRQTGNGEYALDLLVDGLDCAACVWLIESLLARNPAVLYARVNLSTRRLSVKWRGSAADANEHAGLIAALGFRLAPYMALAASAREEDEMRDLLRCLAVAGFAAANVMLLSVAIWSGEAGSMGDATRDLFHWISAAIALPAVVYAGRPFFRSAFKALRAGRTNMDVPISIGVTLACVVSLHETWLGEPHAFFDSAITLLFFLLIGRYLDRQARGRARRTVQAMLALSNATAHVVTPDGRTEARRVDRLAKDDILLVAAGERLGADGTVIDGISSLDSSLITGESLPVAVAPGARVVAGTINLGAPLRVRVTAAGEATVLAEIVRLVEAAEHGRSKFIAIADRVARAYAPVVHLTALVTFIGWMVLGGLAWDRALLTATSVLIITCPCALALAVPVVQVVASSRLMRSGVLLLSPSALERLAQIDHVVLDKTGTLTLGRPELVSGGDPETLQLAAGIAASSRHPLAQALRRAAPDAPVVDGVVEVSGQGLQAGDARLGSARYCGVPHAIDDGHSELWFARPGQAPVRFAFADALRPDAAEFVGALQRQGLEVELLSGDRDVVAASAAASVGLQNWTAGVSPAAKVARLTELAKAGKRVLMVGDGLNDAPALAAAHASISPSTATEATQNAADAVFQGDRLAPVLETLSVARRADRLVRQNLTLALLYNLGAVPLAIAGVVTPLIAAVAMSSSSLLVIGNALRLGRRPVREVR</sequence>
<evidence type="ECO:0000313" key="17">
    <source>
        <dbReference type="EMBL" id="SKA09456.1"/>
    </source>
</evidence>
<evidence type="ECO:0000256" key="14">
    <source>
        <dbReference type="ARBA" id="ARBA00023136"/>
    </source>
</evidence>
<dbReference type="GO" id="GO:0043682">
    <property type="term" value="F:P-type divalent copper transporter activity"/>
    <property type="evidence" value="ECO:0007669"/>
    <property type="project" value="TreeGrafter"/>
</dbReference>
<dbReference type="GO" id="GO:0005507">
    <property type="term" value="F:copper ion binding"/>
    <property type="evidence" value="ECO:0007669"/>
    <property type="project" value="TreeGrafter"/>
</dbReference>
<evidence type="ECO:0000256" key="3">
    <source>
        <dbReference type="ARBA" id="ARBA00022448"/>
    </source>
</evidence>
<dbReference type="InterPro" id="IPR059000">
    <property type="entry name" value="ATPase_P-type_domA"/>
</dbReference>